<feature type="transmembrane region" description="Helical" evidence="2">
    <location>
        <begin position="498"/>
        <end position="517"/>
    </location>
</feature>
<evidence type="ECO:0000313" key="4">
    <source>
        <dbReference type="Proteomes" id="UP000014480"/>
    </source>
</evidence>
<feature type="coiled-coil region" evidence="1">
    <location>
        <begin position="222"/>
        <end position="249"/>
    </location>
</feature>
<reference evidence="4" key="2">
    <citation type="journal article" date="2019" name="Mol. Plant Microbe Interact.">
        <title>Genome sequence resources for four phytopathogenic fungi from the Colletotrichum orbiculare species complex.</title>
        <authorList>
            <person name="Gan P."/>
            <person name="Tsushima A."/>
            <person name="Narusaka M."/>
            <person name="Narusaka Y."/>
            <person name="Takano Y."/>
            <person name="Kubo Y."/>
            <person name="Shirasu K."/>
        </authorList>
    </citation>
    <scope>GENOME REANNOTATION</scope>
    <source>
        <strain evidence="4">104-T / ATCC 96160 / CBS 514.97 / LARS 414 / MAFF 240422</strain>
    </source>
</reference>
<sequence>MEWLDQERRILDNDLKLIEFFPHLNEQYSSQSLRYGKCAGTSSFELLHGPTTHRTKHQLIEWLDSDMSSWPEQSGLLLVMHDRLSGTHPTIQDQPFNALALPNDKKTFLQTADRMCLHRSFFSVIKRVTTATFDFRDLNWQDDRITGPAIVYNCRSGTVTPSLAASDIALSVTYFPRQSVTYAVMYGCTPDIRKRMMVFLKSLGARTNHPLFLPLAFAELERTRLFNALDRKRSDLEQWKRELDQSLQSHFLAADIEKTDDGLMNRELDHKTTRLQNECNAVLDEVAAGVHKESNFFTRQNAKMAVLVALSAKRDSSQMRAMALLGMILLVPGFLATCSSTPFFEWAVERRRGMIWLWIVVGILYPSHDIDEFEFCPEQDAPIRTIILSRERQTTQSGTRFRYDEQDHRSEEDFCRWLQNSQLRTPEAAQVISNSSTAQFSAHTILIAEATQRDSTQMRGIARLGMIFLPGTFLASIFSTSFFDWKTESGGVFVSPYFGLYCGLTIAVTAITLWQMGNWMESQHTRMNQRLQMESKVDRNSMLGPMVDV</sequence>
<feature type="transmembrane region" description="Helical" evidence="2">
    <location>
        <begin position="461"/>
        <end position="478"/>
    </location>
</feature>
<dbReference type="Proteomes" id="UP000014480">
    <property type="component" value="Unassembled WGS sequence"/>
</dbReference>
<evidence type="ECO:0000256" key="1">
    <source>
        <dbReference type="SAM" id="Coils"/>
    </source>
</evidence>
<dbReference type="STRING" id="1213857.A0A484F9F0"/>
<proteinExistence type="predicted"/>
<dbReference type="EMBL" id="AMCV02000049">
    <property type="protein sequence ID" value="TDZ14548.1"/>
    <property type="molecule type" value="Genomic_DNA"/>
</dbReference>
<gene>
    <name evidence="3" type="ORF">Cob_v012529</name>
</gene>
<keyword evidence="4" id="KW-1185">Reference proteome</keyword>
<dbReference type="AlphaFoldDB" id="A0A484F9F0"/>
<keyword evidence="2" id="KW-1133">Transmembrane helix</keyword>
<feature type="transmembrane region" description="Helical" evidence="2">
    <location>
        <begin position="321"/>
        <end position="344"/>
    </location>
</feature>
<dbReference type="OrthoDB" id="3561681at2759"/>
<keyword evidence="2" id="KW-0472">Membrane</keyword>
<name>A0A484F9F0_COLOR</name>
<organism evidence="3 4">
    <name type="scientific">Colletotrichum orbiculare (strain 104-T / ATCC 96160 / CBS 514.97 / LARS 414 / MAFF 240422)</name>
    <name type="common">Cucumber anthracnose fungus</name>
    <name type="synonym">Colletotrichum lagenarium</name>
    <dbReference type="NCBI Taxonomy" id="1213857"/>
    <lineage>
        <taxon>Eukaryota</taxon>
        <taxon>Fungi</taxon>
        <taxon>Dikarya</taxon>
        <taxon>Ascomycota</taxon>
        <taxon>Pezizomycotina</taxon>
        <taxon>Sordariomycetes</taxon>
        <taxon>Hypocreomycetidae</taxon>
        <taxon>Glomerellales</taxon>
        <taxon>Glomerellaceae</taxon>
        <taxon>Colletotrichum</taxon>
        <taxon>Colletotrichum orbiculare species complex</taxon>
    </lineage>
</organism>
<dbReference type="Gene3D" id="1.20.58.340">
    <property type="entry name" value="Magnesium transport protein CorA, transmembrane region"/>
    <property type="match status" value="1"/>
</dbReference>
<reference evidence="4" key="1">
    <citation type="journal article" date="2013" name="New Phytol.">
        <title>Comparative genomic and transcriptomic analyses reveal the hemibiotrophic stage shift of Colletotrichum fungi.</title>
        <authorList>
            <person name="Gan P."/>
            <person name="Ikeda K."/>
            <person name="Irieda H."/>
            <person name="Narusaka M."/>
            <person name="O'Connell R.J."/>
            <person name="Narusaka Y."/>
            <person name="Takano Y."/>
            <person name="Kubo Y."/>
            <person name="Shirasu K."/>
        </authorList>
    </citation>
    <scope>NUCLEOTIDE SEQUENCE [LARGE SCALE GENOMIC DNA]</scope>
    <source>
        <strain evidence="4">104-T / ATCC 96160 / CBS 514.97 / LARS 414 / MAFF 240422</strain>
    </source>
</reference>
<keyword evidence="1" id="KW-0175">Coiled coil</keyword>
<protein>
    <submittedName>
        <fullName evidence="3">Uncharacterized protein</fullName>
    </submittedName>
</protein>
<comment type="caution">
    <text evidence="3">The sequence shown here is derived from an EMBL/GenBank/DDBJ whole genome shotgun (WGS) entry which is preliminary data.</text>
</comment>
<evidence type="ECO:0000313" key="3">
    <source>
        <dbReference type="EMBL" id="TDZ14548.1"/>
    </source>
</evidence>
<accession>A0A484F9F0</accession>
<evidence type="ECO:0000256" key="2">
    <source>
        <dbReference type="SAM" id="Phobius"/>
    </source>
</evidence>
<keyword evidence="2" id="KW-0812">Transmembrane</keyword>